<feature type="non-terminal residue" evidence="1">
    <location>
        <position position="324"/>
    </location>
</feature>
<accession>A0A0D2M6Z2</accession>
<reference evidence="1 2" key="1">
    <citation type="journal article" date="2013" name="BMC Genomics">
        <title>Reconstruction of the lipid metabolism for the microalga Monoraphidium neglectum from its genome sequence reveals characteristics suitable for biofuel production.</title>
        <authorList>
            <person name="Bogen C."/>
            <person name="Al-Dilaimi A."/>
            <person name="Albersmeier A."/>
            <person name="Wichmann J."/>
            <person name="Grundmann M."/>
            <person name="Rupp O."/>
            <person name="Lauersen K.J."/>
            <person name="Blifernez-Klassen O."/>
            <person name="Kalinowski J."/>
            <person name="Goesmann A."/>
            <person name="Mussgnug J.H."/>
            <person name="Kruse O."/>
        </authorList>
    </citation>
    <scope>NUCLEOTIDE SEQUENCE [LARGE SCALE GENOMIC DNA]</scope>
    <source>
        <strain evidence="1 2">SAG 48.87</strain>
    </source>
</reference>
<evidence type="ECO:0000313" key="1">
    <source>
        <dbReference type="EMBL" id="KIY91245.1"/>
    </source>
</evidence>
<organism evidence="1 2">
    <name type="scientific">Monoraphidium neglectum</name>
    <dbReference type="NCBI Taxonomy" id="145388"/>
    <lineage>
        <taxon>Eukaryota</taxon>
        <taxon>Viridiplantae</taxon>
        <taxon>Chlorophyta</taxon>
        <taxon>core chlorophytes</taxon>
        <taxon>Chlorophyceae</taxon>
        <taxon>CS clade</taxon>
        <taxon>Sphaeropleales</taxon>
        <taxon>Selenastraceae</taxon>
        <taxon>Monoraphidium</taxon>
    </lineage>
</organism>
<keyword evidence="2" id="KW-1185">Reference proteome</keyword>
<name>A0A0D2M6Z2_9CHLO</name>
<dbReference type="KEGG" id="mng:MNEG_16719"/>
<protein>
    <submittedName>
        <fullName evidence="1">Uncharacterized protein</fullName>
    </submittedName>
</protein>
<dbReference type="RefSeq" id="XP_013890265.1">
    <property type="nucleotide sequence ID" value="XM_014034811.1"/>
</dbReference>
<feature type="non-terminal residue" evidence="1">
    <location>
        <position position="1"/>
    </location>
</feature>
<dbReference type="EMBL" id="KK106906">
    <property type="protein sequence ID" value="KIY91245.1"/>
    <property type="molecule type" value="Genomic_DNA"/>
</dbReference>
<dbReference type="STRING" id="145388.A0A0D2M6Z2"/>
<dbReference type="Proteomes" id="UP000054498">
    <property type="component" value="Unassembled WGS sequence"/>
</dbReference>
<gene>
    <name evidence="1" type="ORF">MNEG_16719</name>
</gene>
<dbReference type="AlphaFoldDB" id="A0A0D2M6Z2"/>
<evidence type="ECO:0000313" key="2">
    <source>
        <dbReference type="Proteomes" id="UP000054498"/>
    </source>
</evidence>
<dbReference type="GeneID" id="25734506"/>
<proteinExistence type="predicted"/>
<sequence>ASVPAEIQISWCAPGLEDLESVFVSEGVIGGPLIRAMTAAHSALSAACVRSHRRAPGAREARAWAAAAGALLRRGRPLGAALAAGWRQAYVRGFAVTGHLAAEAQAAFDALCIRLGLPYPSDAAAAQHIANGGPAAALHVTAAAEAAAAELWPQQLARPCAWPAALPLARPPAPPRLSAAARDAALLGWLLAQAFALEVAALDTGSAAAAPADASLLERLARLPVQQRALLPADLAAPAGAPGPLRPRRGGAAAVQLPALALAAAAALVCRGGPGDWGIRAMLAEAAAGDVEGAAAALSGGRDADSAGAAAAAGCAALARMAAA</sequence>